<keyword evidence="8" id="KW-0472">Membrane</keyword>
<organism evidence="14 15">
    <name type="scientific">Mariprofundus erugo</name>
    <dbReference type="NCBI Taxonomy" id="2528639"/>
    <lineage>
        <taxon>Bacteria</taxon>
        <taxon>Pseudomonadati</taxon>
        <taxon>Pseudomonadota</taxon>
        <taxon>Candidatius Mariprofundia</taxon>
        <taxon>Mariprofundales</taxon>
        <taxon>Mariprofundaceae</taxon>
        <taxon>Mariprofundus</taxon>
    </lineage>
</organism>
<comment type="subunit">
    <text evidence="3">Monomer.</text>
</comment>
<keyword evidence="9" id="KW-0564">Palmitate</keyword>
<gene>
    <name evidence="14" type="ORF">FEF65_00770</name>
</gene>
<keyword evidence="7" id="KW-0653">Protein transport</keyword>
<proteinExistence type="inferred from homology"/>
<dbReference type="RefSeq" id="WP_138237877.1">
    <property type="nucleotide sequence ID" value="NZ_VBRY01000001.1"/>
</dbReference>
<dbReference type="Gene3D" id="2.50.20.10">
    <property type="entry name" value="Lipoprotein localisation LolA/LolB/LppX"/>
    <property type="match status" value="1"/>
</dbReference>
<reference evidence="14 15" key="1">
    <citation type="journal article" date="2019" name="Appl. Environ. Microbiol.">
        <title>Environmental Evidence and Genomic Insight of Iron-oxidizing Bacteria Preference Towards More Corrosion Resistant Stainless Steel at Higher Salinities.</title>
        <authorList>
            <person name="Garrison C.E."/>
            <person name="Price K.A."/>
            <person name="Field E.K."/>
        </authorList>
    </citation>
    <scope>NUCLEOTIDE SEQUENCE [LARGE SCALE GENOMIC DNA]</scope>
    <source>
        <strain evidence="14 15">P3</strain>
    </source>
</reference>
<dbReference type="InterPro" id="IPR004565">
    <property type="entry name" value="OM_lipoprot_LolB"/>
</dbReference>
<accession>A0A5R9GZA4</accession>
<evidence type="ECO:0000313" key="15">
    <source>
        <dbReference type="Proteomes" id="UP000306585"/>
    </source>
</evidence>
<dbReference type="PROSITE" id="PS51257">
    <property type="entry name" value="PROKAR_LIPOPROTEIN"/>
    <property type="match status" value="1"/>
</dbReference>
<dbReference type="GO" id="GO:0015031">
    <property type="term" value="P:protein transport"/>
    <property type="evidence" value="ECO:0007669"/>
    <property type="project" value="UniProtKB-KW"/>
</dbReference>
<name>A0A5R9GZA4_9PROT</name>
<evidence type="ECO:0000256" key="12">
    <source>
        <dbReference type="ARBA" id="ARBA00023288"/>
    </source>
</evidence>
<keyword evidence="10" id="KW-0143">Chaperone</keyword>
<evidence type="ECO:0000256" key="3">
    <source>
        <dbReference type="ARBA" id="ARBA00011245"/>
    </source>
</evidence>
<evidence type="ECO:0000256" key="2">
    <source>
        <dbReference type="ARBA" id="ARBA00009696"/>
    </source>
</evidence>
<evidence type="ECO:0000256" key="1">
    <source>
        <dbReference type="ARBA" id="ARBA00004459"/>
    </source>
</evidence>
<dbReference type="AlphaFoldDB" id="A0A5R9GZA4"/>
<evidence type="ECO:0000256" key="4">
    <source>
        <dbReference type="ARBA" id="ARBA00016202"/>
    </source>
</evidence>
<protein>
    <recommendedName>
        <fullName evidence="4">Outer-membrane lipoprotein LolB</fullName>
    </recommendedName>
</protein>
<dbReference type="GO" id="GO:0009279">
    <property type="term" value="C:cell outer membrane"/>
    <property type="evidence" value="ECO:0007669"/>
    <property type="project" value="UniProtKB-SubCell"/>
</dbReference>
<evidence type="ECO:0000256" key="10">
    <source>
        <dbReference type="ARBA" id="ARBA00023186"/>
    </source>
</evidence>
<evidence type="ECO:0000256" key="11">
    <source>
        <dbReference type="ARBA" id="ARBA00023237"/>
    </source>
</evidence>
<dbReference type="InterPro" id="IPR029046">
    <property type="entry name" value="LolA/LolB/LppX"/>
</dbReference>
<evidence type="ECO:0000256" key="7">
    <source>
        <dbReference type="ARBA" id="ARBA00022927"/>
    </source>
</evidence>
<comment type="subcellular location">
    <subcellularLocation>
        <location evidence="1">Cell outer membrane</location>
        <topology evidence="1">Lipid-anchor</topology>
    </subcellularLocation>
</comment>
<dbReference type="SUPFAM" id="SSF89392">
    <property type="entry name" value="Prokaryotic lipoproteins and lipoprotein localization factors"/>
    <property type="match status" value="1"/>
</dbReference>
<keyword evidence="11" id="KW-0998">Cell outer membrane</keyword>
<keyword evidence="6 13" id="KW-0732">Signal</keyword>
<comment type="similarity">
    <text evidence="2">Belongs to the LolB family.</text>
</comment>
<feature type="chain" id="PRO_5024371207" description="Outer-membrane lipoprotein LolB" evidence="13">
    <location>
        <begin position="24"/>
        <end position="185"/>
    </location>
</feature>
<evidence type="ECO:0000256" key="6">
    <source>
        <dbReference type="ARBA" id="ARBA00022729"/>
    </source>
</evidence>
<dbReference type="EMBL" id="VBRY01000001">
    <property type="protein sequence ID" value="TLS69062.1"/>
    <property type="molecule type" value="Genomic_DNA"/>
</dbReference>
<evidence type="ECO:0000256" key="5">
    <source>
        <dbReference type="ARBA" id="ARBA00022448"/>
    </source>
</evidence>
<keyword evidence="12" id="KW-0449">Lipoprotein</keyword>
<evidence type="ECO:0000256" key="9">
    <source>
        <dbReference type="ARBA" id="ARBA00023139"/>
    </source>
</evidence>
<dbReference type="Pfam" id="PF03550">
    <property type="entry name" value="LolB"/>
    <property type="match status" value="1"/>
</dbReference>
<evidence type="ECO:0000256" key="13">
    <source>
        <dbReference type="SAM" id="SignalP"/>
    </source>
</evidence>
<comment type="caution">
    <text evidence="14">The sequence shown here is derived from an EMBL/GenBank/DDBJ whole genome shotgun (WGS) entry which is preliminary data.</text>
</comment>
<evidence type="ECO:0000256" key="8">
    <source>
        <dbReference type="ARBA" id="ARBA00023136"/>
    </source>
</evidence>
<evidence type="ECO:0000313" key="14">
    <source>
        <dbReference type="EMBL" id="TLS69062.1"/>
    </source>
</evidence>
<dbReference type="Proteomes" id="UP000306585">
    <property type="component" value="Unassembled WGS sequence"/>
</dbReference>
<feature type="signal peptide" evidence="13">
    <location>
        <begin position="1"/>
        <end position="23"/>
    </location>
</feature>
<sequence length="185" mass="20799">MPVTHIKQHLLAMLIACHAVLFAGCATTPSPQSPEQAKQADNIGPYPAFSGRLIVIEPNRRWQTLIDWQAPDKNHGSLRLTHAASNTVVEFTWQGNNMQLRDNRHHEWRPLTLQQLAEHGIVIPPARLASILLGNMPPGFRSKSPNHWESSVAGTRIQLQWQPETNRLTMIDSKHGRQATLVIQP</sequence>
<keyword evidence="5" id="KW-0813">Transport</keyword>
<keyword evidence="15" id="KW-1185">Reference proteome</keyword>